<proteinExistence type="predicted"/>
<evidence type="ECO:0000313" key="2">
    <source>
        <dbReference type="Proteomes" id="UP000006158"/>
    </source>
</evidence>
<reference evidence="1 2" key="2">
    <citation type="journal article" date="2009" name="Genome Res.">
        <title>Ortho-proteogenomics: multiple proteomes investigation through orthology and a new MS-based protocol.</title>
        <authorList>
            <person name="Gallien S."/>
            <person name="Perrodou E."/>
            <person name="Carapito C."/>
            <person name="Deshayes C."/>
            <person name="Reyrat J.M."/>
            <person name="Van Dorsselaer A."/>
            <person name="Poch O."/>
            <person name="Schaeffer C."/>
            <person name="Lecompte O."/>
        </authorList>
    </citation>
    <scope>NUCLEOTIDE SEQUENCE [LARGE SCALE GENOMIC DNA]</scope>
    <source>
        <strain evidence="2">ATCC 700084 / mc(2)155</strain>
    </source>
</reference>
<evidence type="ECO:0000313" key="1">
    <source>
        <dbReference type="EMBL" id="AFP39886.1"/>
    </source>
</evidence>
<dbReference type="KEGG" id="msg:MSMEI_3423"/>
<dbReference type="Proteomes" id="UP000006158">
    <property type="component" value="Chromosome"/>
</dbReference>
<dbReference type="EMBL" id="CP001663">
    <property type="protein sequence ID" value="AFP39886.1"/>
    <property type="molecule type" value="Genomic_DNA"/>
</dbReference>
<protein>
    <submittedName>
        <fullName evidence="1">Uncharacterized protein</fullName>
    </submittedName>
</protein>
<accession>I7G9T8</accession>
<gene>
    <name evidence="1" type="ordered locus">MSMEI_3423</name>
</gene>
<organism evidence="1 2">
    <name type="scientific">Mycolicibacterium smegmatis (strain ATCC 700084 / mc(2)155)</name>
    <name type="common">Mycobacterium smegmatis</name>
    <dbReference type="NCBI Taxonomy" id="246196"/>
    <lineage>
        <taxon>Bacteria</taxon>
        <taxon>Bacillati</taxon>
        <taxon>Actinomycetota</taxon>
        <taxon>Actinomycetes</taxon>
        <taxon>Mycobacteriales</taxon>
        <taxon>Mycobacteriaceae</taxon>
        <taxon>Mycolicibacterium</taxon>
    </lineage>
</organism>
<dbReference type="AlphaFoldDB" id="I7G9T8"/>
<name>I7G9T8_MYCS2</name>
<reference evidence="1 2" key="1">
    <citation type="journal article" date="2007" name="Genome Biol.">
        <title>Interrupted coding sequences in Mycobacterium smegmatis: authentic mutations or sequencing errors?</title>
        <authorList>
            <person name="Deshayes C."/>
            <person name="Perrodou E."/>
            <person name="Gallien S."/>
            <person name="Euphrasie D."/>
            <person name="Schaeffer C."/>
            <person name="Van-Dorsselaer A."/>
            <person name="Poch O."/>
            <person name="Lecompte O."/>
            <person name="Reyrat J.M."/>
        </authorList>
    </citation>
    <scope>NUCLEOTIDE SEQUENCE [LARGE SCALE GENOMIC DNA]</scope>
    <source>
        <strain evidence="2">ATCC 700084 / mc(2)155</strain>
    </source>
</reference>
<sequence length="34" mass="3946">MPTTNTISWMRTYRQKTDMTSVQALRQTAGDRKA</sequence>